<gene>
    <name evidence="1" type="ORF">SCD_n02896</name>
</gene>
<sequence>MIAVISHDAGGAEILSSYVRQNGLDCLYVLDGPARKIFDRKLGSIEVSPLEEAIRQSSSILCGTSWQSDIEFNAIKLARSLSKRSTAFLDHWVNYRDRFIRSGETALPDEIWVGDAMAEAMAKKTFPSLPVTLVDNPYVKDVRQELSAIQTHRLSSPDSVSVLYVCEPVSEHALKRHGDAHFWGYVEEEALRYFLSNSSALGKQIERILIRPHPSERADKYSWAQHEFELPIEVAGARTLLEEIADSDFVVGCESMAMVVALLAGKRVVSCIPPGGRDCVLPHTEIIRFQDLLEANAAVSTEQKVKS</sequence>
<accession>S6ABE9</accession>
<evidence type="ECO:0000313" key="2">
    <source>
        <dbReference type="Proteomes" id="UP000015559"/>
    </source>
</evidence>
<dbReference type="EMBL" id="AP013066">
    <property type="protein sequence ID" value="BAN36695.1"/>
    <property type="molecule type" value="Genomic_DNA"/>
</dbReference>
<proteinExistence type="predicted"/>
<dbReference type="OrthoDB" id="757934at2"/>
<keyword evidence="2" id="KW-1185">Reference proteome</keyword>
<protein>
    <submittedName>
        <fullName evidence="1">Uncharacterized protein</fullName>
    </submittedName>
</protein>
<dbReference type="eggNOG" id="COG0859">
    <property type="taxonomic scope" value="Bacteria"/>
</dbReference>
<dbReference type="STRING" id="1163617.SCD_n02896"/>
<reference evidence="1 2" key="1">
    <citation type="journal article" date="2012" name="Appl. Environ. Microbiol.">
        <title>Draft genome sequence of a psychrotolerant sulfur-oxidizing bacterium, Sulfuricella denitrificans skB26, and proteomic insights into cold adaptation.</title>
        <authorList>
            <person name="Watanabe T."/>
            <person name="Kojima H."/>
            <person name="Fukui M."/>
        </authorList>
    </citation>
    <scope>NUCLEOTIDE SEQUENCE [LARGE SCALE GENOMIC DNA]</scope>
    <source>
        <strain evidence="2">skB26</strain>
    </source>
</reference>
<organism evidence="1 2">
    <name type="scientific">Sulfuricella denitrificans (strain DSM 22764 / NBRC 105220 / skB26)</name>
    <dbReference type="NCBI Taxonomy" id="1163617"/>
    <lineage>
        <taxon>Bacteria</taxon>
        <taxon>Pseudomonadati</taxon>
        <taxon>Pseudomonadota</taxon>
        <taxon>Betaproteobacteria</taxon>
        <taxon>Nitrosomonadales</taxon>
        <taxon>Sulfuricellaceae</taxon>
        <taxon>Sulfuricella</taxon>
    </lineage>
</organism>
<dbReference type="KEGG" id="sdr:SCD_n02896"/>
<dbReference type="Proteomes" id="UP000015559">
    <property type="component" value="Chromosome"/>
</dbReference>
<dbReference type="HOGENOM" id="CLU_818073_0_0_4"/>
<dbReference type="AlphaFoldDB" id="S6ABE9"/>
<name>S6ABE9_SULDS</name>
<dbReference type="RefSeq" id="WP_009207343.1">
    <property type="nucleotide sequence ID" value="NC_022357.1"/>
</dbReference>
<evidence type="ECO:0000313" key="1">
    <source>
        <dbReference type="EMBL" id="BAN36695.1"/>
    </source>
</evidence>